<keyword evidence="3 6" id="KW-0812">Transmembrane</keyword>
<organism evidence="7 8">
    <name type="scientific">Candidatus Accumulibacter adjunctus</name>
    <dbReference type="NCBI Taxonomy" id="1454001"/>
    <lineage>
        <taxon>Bacteria</taxon>
        <taxon>Pseudomonadati</taxon>
        <taxon>Pseudomonadota</taxon>
        <taxon>Betaproteobacteria</taxon>
        <taxon>Candidatus Accumulibacter</taxon>
    </lineage>
</organism>
<evidence type="ECO:0000256" key="1">
    <source>
        <dbReference type="ARBA" id="ARBA00004651"/>
    </source>
</evidence>
<dbReference type="PANTHER" id="PTHR43302">
    <property type="entry name" value="TRANSPORTER ARSB-RELATED"/>
    <property type="match status" value="1"/>
</dbReference>
<feature type="transmembrane region" description="Helical" evidence="6">
    <location>
        <begin position="114"/>
        <end position="135"/>
    </location>
</feature>
<comment type="caution">
    <text evidence="7">The sequence shown here is derived from an EMBL/GenBank/DDBJ whole genome shotgun (WGS) entry which is preliminary data.</text>
</comment>
<dbReference type="GO" id="GO:0005886">
    <property type="term" value="C:plasma membrane"/>
    <property type="evidence" value="ECO:0007669"/>
    <property type="project" value="UniProtKB-SubCell"/>
</dbReference>
<keyword evidence="5 6" id="KW-0472">Membrane</keyword>
<dbReference type="AlphaFoldDB" id="A0A011NI89"/>
<evidence type="ECO:0000256" key="6">
    <source>
        <dbReference type="SAM" id="Phobius"/>
    </source>
</evidence>
<dbReference type="Proteomes" id="UP000020218">
    <property type="component" value="Unassembled WGS sequence"/>
</dbReference>
<dbReference type="EMBL" id="JFAX01000042">
    <property type="protein sequence ID" value="EXI64075.1"/>
    <property type="molecule type" value="Genomic_DNA"/>
</dbReference>
<keyword evidence="4 6" id="KW-1133">Transmembrane helix</keyword>
<feature type="transmembrane region" description="Helical" evidence="6">
    <location>
        <begin position="82"/>
        <end position="102"/>
    </location>
</feature>
<name>A0A011NI89_9PROT</name>
<evidence type="ECO:0000313" key="7">
    <source>
        <dbReference type="EMBL" id="EXI64075.1"/>
    </source>
</evidence>
<gene>
    <name evidence="7" type="primary">ybiR_2</name>
    <name evidence="7" type="ORF">AW08_03818</name>
</gene>
<feature type="transmembrane region" description="Helical" evidence="6">
    <location>
        <begin position="50"/>
        <end position="70"/>
    </location>
</feature>
<accession>A0A011NI89</accession>
<evidence type="ECO:0000256" key="3">
    <source>
        <dbReference type="ARBA" id="ARBA00022692"/>
    </source>
</evidence>
<keyword evidence="2" id="KW-1003">Cell membrane</keyword>
<proteinExistence type="predicted"/>
<comment type="subcellular location">
    <subcellularLocation>
        <location evidence="1">Cell membrane</location>
        <topology evidence="1">Multi-pass membrane protein</topology>
    </subcellularLocation>
</comment>
<dbReference type="PANTHER" id="PTHR43302:SF5">
    <property type="entry name" value="TRANSPORTER ARSB-RELATED"/>
    <property type="match status" value="1"/>
</dbReference>
<dbReference type="PATRIC" id="fig|1454001.3.peg.3842"/>
<evidence type="ECO:0000256" key="2">
    <source>
        <dbReference type="ARBA" id="ARBA00022475"/>
    </source>
</evidence>
<protein>
    <submittedName>
        <fullName evidence="7">Inner membrane protein YbiR</fullName>
    </submittedName>
</protein>
<sequence>MFAFRNVLRQIDWALLLVFILMFIDLRLIAELPAVQELVGAAGLDDARRLYLAGVFASQVISNVPAAILLAEHADDWRVIAWVVNVGGFGLLIGSLANLIALRLLGERQAWWRFHAWSLPFIGVVASLAGAWLFLRQ</sequence>
<keyword evidence="8" id="KW-1185">Reference proteome</keyword>
<reference evidence="7" key="1">
    <citation type="submission" date="2014-02" db="EMBL/GenBank/DDBJ databases">
        <title>Expanding our view of genomic diversity in Candidatus Accumulibacter clades.</title>
        <authorList>
            <person name="Skennerton C.T."/>
            <person name="Barr J.J."/>
            <person name="Slater F.R."/>
            <person name="Bond P.L."/>
            <person name="Tyson G.W."/>
        </authorList>
    </citation>
    <scope>NUCLEOTIDE SEQUENCE [LARGE SCALE GENOMIC DNA]</scope>
</reference>
<evidence type="ECO:0000313" key="8">
    <source>
        <dbReference type="Proteomes" id="UP000020218"/>
    </source>
</evidence>
<dbReference type="STRING" id="1454001.AW08_03818"/>
<evidence type="ECO:0000256" key="5">
    <source>
        <dbReference type="ARBA" id="ARBA00023136"/>
    </source>
</evidence>
<feature type="transmembrane region" description="Helical" evidence="6">
    <location>
        <begin position="12"/>
        <end position="30"/>
    </location>
</feature>
<evidence type="ECO:0000256" key="4">
    <source>
        <dbReference type="ARBA" id="ARBA00022989"/>
    </source>
</evidence>